<feature type="compositionally biased region" description="Acidic residues" evidence="1">
    <location>
        <begin position="98"/>
        <end position="113"/>
    </location>
</feature>
<evidence type="ECO:0000313" key="2">
    <source>
        <dbReference type="EMBL" id="ACR35780.1"/>
    </source>
</evidence>
<name>C4J3N0_MAIZE</name>
<accession>C4J3N0</accession>
<feature type="region of interest" description="Disordered" evidence="1">
    <location>
        <begin position="42"/>
        <end position="73"/>
    </location>
</feature>
<reference evidence="2" key="1">
    <citation type="journal article" date="2009" name="PLoS Genet.">
        <title>Sequencing, mapping, and analysis of 27,455 maize full-length cDNAs.</title>
        <authorList>
            <person name="Soderlund C."/>
            <person name="Descour A."/>
            <person name="Kudrna D."/>
            <person name="Bomhoff M."/>
            <person name="Boyd L."/>
            <person name="Currie J."/>
            <person name="Angelova A."/>
            <person name="Collura K."/>
            <person name="Wissotski M."/>
            <person name="Ashley E."/>
            <person name="Morrow D."/>
            <person name="Fernandes J."/>
            <person name="Walbot V."/>
            <person name="Yu Y."/>
        </authorList>
    </citation>
    <scope>NUCLEOTIDE SEQUENCE</scope>
    <source>
        <strain evidence="2">B73</strain>
    </source>
</reference>
<organism evidence="2">
    <name type="scientific">Zea mays</name>
    <name type="common">Maize</name>
    <dbReference type="NCBI Taxonomy" id="4577"/>
    <lineage>
        <taxon>Eukaryota</taxon>
        <taxon>Viridiplantae</taxon>
        <taxon>Streptophyta</taxon>
        <taxon>Embryophyta</taxon>
        <taxon>Tracheophyta</taxon>
        <taxon>Spermatophyta</taxon>
        <taxon>Magnoliopsida</taxon>
        <taxon>Liliopsida</taxon>
        <taxon>Poales</taxon>
        <taxon>Poaceae</taxon>
        <taxon>PACMAD clade</taxon>
        <taxon>Panicoideae</taxon>
        <taxon>Andropogonodae</taxon>
        <taxon>Andropogoneae</taxon>
        <taxon>Tripsacinae</taxon>
        <taxon>Zea</taxon>
    </lineage>
</organism>
<dbReference type="AlphaFoldDB" id="C4J3N0"/>
<protein>
    <submittedName>
        <fullName evidence="2">Uncharacterized protein</fullName>
    </submittedName>
</protein>
<dbReference type="EMBL" id="BT085427">
    <property type="protein sequence ID" value="ACR35780.1"/>
    <property type="molecule type" value="mRNA"/>
</dbReference>
<proteinExistence type="evidence at transcript level"/>
<dbReference type="EMBL" id="BT086415">
    <property type="protein sequence ID" value="ACR36768.1"/>
    <property type="molecule type" value="mRNA"/>
</dbReference>
<reference evidence="2" key="2">
    <citation type="submission" date="2012-06" db="EMBL/GenBank/DDBJ databases">
        <authorList>
            <person name="Yu Y."/>
            <person name="Currie J."/>
            <person name="Lomeli R."/>
            <person name="Angelova A."/>
            <person name="Collura K."/>
            <person name="Wissotski M."/>
            <person name="Campos D."/>
            <person name="Kudrna D."/>
            <person name="Golser W."/>
            <person name="Ashely E."/>
            <person name="Descour A."/>
            <person name="Fernandes J."/>
            <person name="Soderlund C."/>
            <person name="Walbot V."/>
        </authorList>
    </citation>
    <scope>NUCLEOTIDE SEQUENCE</scope>
    <source>
        <strain evidence="2">B73</strain>
    </source>
</reference>
<dbReference type="EMBL" id="BT086462">
    <property type="protein sequence ID" value="ACR36815.1"/>
    <property type="molecule type" value="mRNA"/>
</dbReference>
<sequence>MASKGVEDVGGTGEVEHHLAWARVRHTFHLTVCDGGNGEVPCGVGGHEEAEEGPDPVVVEGGDEHGGGAAGAEDVRPRPLVILVVDVVDVACTCDELDDGAEEEESAVEEEADVPPVLPQ</sequence>
<evidence type="ECO:0000256" key="1">
    <source>
        <dbReference type="SAM" id="MobiDB-lite"/>
    </source>
</evidence>
<feature type="region of interest" description="Disordered" evidence="1">
    <location>
        <begin position="98"/>
        <end position="120"/>
    </location>
</feature>